<gene>
    <name evidence="1" type="ORF">NCTC10741_03547</name>
</gene>
<proteinExistence type="predicted"/>
<protein>
    <submittedName>
        <fullName evidence="1">Uncharacterized protein</fullName>
    </submittedName>
</protein>
<organism evidence="1 2">
    <name type="scientific">Tsukamurella paurometabola</name>
    <name type="common">Corynebacterium paurometabolum</name>
    <dbReference type="NCBI Taxonomy" id="2061"/>
    <lineage>
        <taxon>Bacteria</taxon>
        <taxon>Bacillati</taxon>
        <taxon>Actinomycetota</taxon>
        <taxon>Actinomycetes</taxon>
        <taxon>Mycobacteriales</taxon>
        <taxon>Tsukamurellaceae</taxon>
        <taxon>Tsukamurella</taxon>
    </lineage>
</organism>
<dbReference type="RefSeq" id="WP_126197381.1">
    <property type="nucleotide sequence ID" value="NZ_CP085954.1"/>
</dbReference>
<accession>A0A3P8K4X1</accession>
<sequence length="131" mass="14072">MPTQTDLWVPEVPTVYVGPSAASRAYVAAGWTDRQVVVADEIPPAAIEALAESTVPLVLLIDDDAVGGEGIRVLQNVDPDRLLVLATAESRGLPIMSLLANHWDTVEVTSDNDWGVWLSADGSQQRRVRVG</sequence>
<dbReference type="Proteomes" id="UP000271626">
    <property type="component" value="Chromosome"/>
</dbReference>
<name>A0A3P8K4X1_TSUPA</name>
<dbReference type="AlphaFoldDB" id="A0A3P8K4X1"/>
<evidence type="ECO:0000313" key="1">
    <source>
        <dbReference type="EMBL" id="VDR40389.1"/>
    </source>
</evidence>
<reference evidence="1 2" key="1">
    <citation type="submission" date="2018-12" db="EMBL/GenBank/DDBJ databases">
        <authorList>
            <consortium name="Pathogen Informatics"/>
        </authorList>
    </citation>
    <scope>NUCLEOTIDE SEQUENCE [LARGE SCALE GENOMIC DNA]</scope>
    <source>
        <strain evidence="1 2">NCTC10741</strain>
    </source>
</reference>
<dbReference type="EMBL" id="LR131273">
    <property type="protein sequence ID" value="VDR40389.1"/>
    <property type="molecule type" value="Genomic_DNA"/>
</dbReference>
<evidence type="ECO:0000313" key="2">
    <source>
        <dbReference type="Proteomes" id="UP000271626"/>
    </source>
</evidence>